<dbReference type="PROSITE" id="PS51469">
    <property type="entry name" value="SUN"/>
    <property type="match status" value="1"/>
</dbReference>
<evidence type="ECO:0000313" key="8">
    <source>
        <dbReference type="Proteomes" id="UP000001460"/>
    </source>
</evidence>
<dbReference type="PANTHER" id="PTHR12911:SF8">
    <property type="entry name" value="KLAROID PROTEIN-RELATED"/>
    <property type="match status" value="1"/>
</dbReference>
<dbReference type="EMBL" id="DS989729">
    <property type="protein sequence ID" value="EEA06482.1"/>
    <property type="molecule type" value="Genomic_DNA"/>
</dbReference>
<dbReference type="STRING" id="441375.B6AE41"/>
<dbReference type="PANTHER" id="PTHR12911">
    <property type="entry name" value="SAD1/UNC-84-LIKE PROTEIN-RELATED"/>
    <property type="match status" value="1"/>
</dbReference>
<dbReference type="Proteomes" id="UP000001460">
    <property type="component" value="Unassembled WGS sequence"/>
</dbReference>
<dbReference type="InterPro" id="IPR045119">
    <property type="entry name" value="SUN1-5"/>
</dbReference>
<dbReference type="RefSeq" id="XP_002140831.1">
    <property type="nucleotide sequence ID" value="XM_002140795.1"/>
</dbReference>
<dbReference type="GO" id="GO:0005635">
    <property type="term" value="C:nuclear envelope"/>
    <property type="evidence" value="ECO:0007669"/>
    <property type="project" value="UniProtKB-ARBA"/>
</dbReference>
<keyword evidence="4 5" id="KW-0472">Membrane</keyword>
<dbReference type="InterPro" id="IPR012919">
    <property type="entry name" value="SUN_dom"/>
</dbReference>
<accession>B6AE41</accession>
<dbReference type="VEuPathDB" id="CryptoDB:CMU_009740"/>
<evidence type="ECO:0000256" key="2">
    <source>
        <dbReference type="ARBA" id="ARBA00022692"/>
    </source>
</evidence>
<keyword evidence="2 5" id="KW-0812">Transmembrane</keyword>
<reference evidence="7" key="1">
    <citation type="submission" date="2008-06" db="EMBL/GenBank/DDBJ databases">
        <authorList>
            <person name="Lorenzi H."/>
            <person name="Inman J."/>
            <person name="Miller J."/>
            <person name="Schobel S."/>
            <person name="Amedeo P."/>
            <person name="Caler E.V."/>
            <person name="da Silva J."/>
        </authorList>
    </citation>
    <scope>NUCLEOTIDE SEQUENCE [LARGE SCALE GENOMIC DNA]</scope>
    <source>
        <strain evidence="7">RN66</strain>
    </source>
</reference>
<dbReference type="Gene3D" id="2.60.120.260">
    <property type="entry name" value="Galactose-binding domain-like"/>
    <property type="match status" value="1"/>
</dbReference>
<organism evidence="7 8">
    <name type="scientific">Cryptosporidium muris (strain RN66)</name>
    <dbReference type="NCBI Taxonomy" id="441375"/>
    <lineage>
        <taxon>Eukaryota</taxon>
        <taxon>Sar</taxon>
        <taxon>Alveolata</taxon>
        <taxon>Apicomplexa</taxon>
        <taxon>Conoidasida</taxon>
        <taxon>Coccidia</taxon>
        <taxon>Eucoccidiorida</taxon>
        <taxon>Eimeriorina</taxon>
        <taxon>Cryptosporidiidae</taxon>
        <taxon>Cryptosporidium</taxon>
    </lineage>
</organism>
<dbReference type="GO" id="GO:0043495">
    <property type="term" value="F:protein-membrane adaptor activity"/>
    <property type="evidence" value="ECO:0007669"/>
    <property type="project" value="TreeGrafter"/>
</dbReference>
<protein>
    <recommendedName>
        <fullName evidence="6">SUN domain-containing protein</fullName>
    </recommendedName>
</protein>
<evidence type="ECO:0000259" key="6">
    <source>
        <dbReference type="PROSITE" id="PS51469"/>
    </source>
</evidence>
<dbReference type="GeneID" id="6995879"/>
<comment type="subcellular location">
    <subcellularLocation>
        <location evidence="1">Membrane</location>
    </subcellularLocation>
</comment>
<keyword evidence="8" id="KW-1185">Reference proteome</keyword>
<evidence type="ECO:0000256" key="5">
    <source>
        <dbReference type="SAM" id="Phobius"/>
    </source>
</evidence>
<feature type="transmembrane region" description="Helical" evidence="5">
    <location>
        <begin position="101"/>
        <end position="123"/>
    </location>
</feature>
<evidence type="ECO:0000313" key="7">
    <source>
        <dbReference type="EMBL" id="EEA06482.1"/>
    </source>
</evidence>
<evidence type="ECO:0000256" key="1">
    <source>
        <dbReference type="ARBA" id="ARBA00004370"/>
    </source>
</evidence>
<dbReference type="Pfam" id="PF07738">
    <property type="entry name" value="Sad1_UNC"/>
    <property type="match status" value="1"/>
</dbReference>
<dbReference type="OrthoDB" id="342281at2759"/>
<sequence>MRTRSAVKKLLANKRYNLEDDGLSDVSTISVLSEPSKTDYNSTSNRNKLYGKKVENILKNVDNNNKRCNNSKNKIAKIKQTTGIRVPRMSQFFRQLDNYKMFIYIILFVFIITMGTFFDYNWIKQNNIKLFNIEYLYDEIQTLKLKLKRIYSNTNTDHKHQCCEINRKYIIGLNKKLSWISSYIGFTPNGKNIKDFDYYWTYENMNNLTNQIFNLQSDLNQLNNTIRIGIQHINNQIMEYTKLNIQKPKYQLDQRVLDNITYINNKLSEIKNENIIIDKDINNIYNELQILDQTQQALREMIWSMIQRNEDKVFHNSEISTYKNLSNENLLNFQNIEVIIQKMIQQRLDLDDTSMIDWAQVSLGSNVIEPKKNKTCLDQFNNYYYVPNIINILKWSIDKVKYHIFYKYSDRDNEILYNNHKYCINPNTIITSNHKSIGECLTIKTGSQIIIKLSVPINITMIGIDHILYPLDYDHGQTVPRNISVYCINDIIKEKNYRKQNYIGSFIYKYPQPSQKLQLFNVKNFLVCNKAKFIIHSSYGTNKVCIYRLRIFGYPVFPSYLNSNNNIQIINQYIYKYIKIVVYHFYKWLIYLPNKLFEINNDKQNNSSNNYHINKNIENYNISKRNSYKNSNLLNYNEKYKNPTLYNNNKIYENSNQTIKKNRQRTFL</sequence>
<dbReference type="AlphaFoldDB" id="B6AE41"/>
<evidence type="ECO:0000256" key="3">
    <source>
        <dbReference type="ARBA" id="ARBA00022989"/>
    </source>
</evidence>
<evidence type="ECO:0000256" key="4">
    <source>
        <dbReference type="ARBA" id="ARBA00023136"/>
    </source>
</evidence>
<keyword evidence="3 5" id="KW-1133">Transmembrane helix</keyword>
<feature type="domain" description="SUN" evidence="6">
    <location>
        <begin position="364"/>
        <end position="556"/>
    </location>
</feature>
<proteinExistence type="predicted"/>
<gene>
    <name evidence="7" type="ORF">CMU_009740</name>
</gene>
<name>B6AE41_CRYMR</name>
<dbReference type="GO" id="GO:0016020">
    <property type="term" value="C:membrane"/>
    <property type="evidence" value="ECO:0007669"/>
    <property type="project" value="UniProtKB-SubCell"/>
</dbReference>